<evidence type="ECO:0000313" key="2">
    <source>
        <dbReference type="EMBL" id="KAG2981248.1"/>
    </source>
</evidence>
<reference evidence="2" key="1">
    <citation type="submission" date="2018-10" db="EMBL/GenBank/DDBJ databases">
        <title>Effector identification in a new, highly contiguous assembly of the strawberry crown rot pathogen Phytophthora cactorum.</title>
        <authorList>
            <person name="Armitage A.D."/>
            <person name="Nellist C.F."/>
            <person name="Bates H."/>
            <person name="Vickerstaff R.J."/>
            <person name="Harrison R.J."/>
        </authorList>
    </citation>
    <scope>NUCLEOTIDE SEQUENCE</scope>
    <source>
        <strain evidence="1">4040</strain>
        <strain evidence="2">P415</strain>
    </source>
</reference>
<evidence type="ECO:0000313" key="3">
    <source>
        <dbReference type="Proteomes" id="UP000697107"/>
    </source>
</evidence>
<dbReference type="Proteomes" id="UP000697107">
    <property type="component" value="Unassembled WGS sequence"/>
</dbReference>
<dbReference type="EMBL" id="RCMK01000303">
    <property type="protein sequence ID" value="KAG2937656.1"/>
    <property type="molecule type" value="Genomic_DNA"/>
</dbReference>
<organism evidence="2 3">
    <name type="scientific">Phytophthora cactorum</name>
    <dbReference type="NCBI Taxonomy" id="29920"/>
    <lineage>
        <taxon>Eukaryota</taxon>
        <taxon>Sar</taxon>
        <taxon>Stramenopiles</taxon>
        <taxon>Oomycota</taxon>
        <taxon>Peronosporomycetes</taxon>
        <taxon>Peronosporales</taxon>
        <taxon>Peronosporaceae</taxon>
        <taxon>Phytophthora</taxon>
    </lineage>
</organism>
<protein>
    <submittedName>
        <fullName evidence="2">Uncharacterized protein</fullName>
    </submittedName>
</protein>
<accession>A0A8T1G205</accession>
<evidence type="ECO:0000313" key="1">
    <source>
        <dbReference type="EMBL" id="KAG2937656.1"/>
    </source>
</evidence>
<dbReference type="EMBL" id="RCML01000313">
    <property type="protein sequence ID" value="KAG2981248.1"/>
    <property type="molecule type" value="Genomic_DNA"/>
</dbReference>
<sequence>MSGSGSSGMILVAVVAAETGTLGWTKVGAIAAAIAGRRIVSRNGEITRGAGRGSSTGWLSGSHGVTTTTTGGGFRLCEGMAVVELSASGS</sequence>
<comment type="caution">
    <text evidence="2">The sequence shown here is derived from an EMBL/GenBank/DDBJ whole genome shotgun (WGS) entry which is preliminary data.</text>
</comment>
<dbReference type="AlphaFoldDB" id="A0A8T1G205"/>
<gene>
    <name evidence="1" type="ORF">PC117_g11600</name>
    <name evidence="2" type="ORF">PC118_g10724</name>
</gene>
<dbReference type="Proteomes" id="UP000736787">
    <property type="component" value="Unassembled WGS sequence"/>
</dbReference>
<name>A0A8T1G205_9STRA</name>
<proteinExistence type="predicted"/>